<dbReference type="Gene3D" id="3.50.50.60">
    <property type="entry name" value="FAD/NAD(P)-binding domain"/>
    <property type="match status" value="1"/>
</dbReference>
<evidence type="ECO:0000256" key="3">
    <source>
        <dbReference type="ARBA" id="ARBA00022630"/>
    </source>
</evidence>
<dbReference type="InterPro" id="IPR012132">
    <property type="entry name" value="GMC_OxRdtase"/>
</dbReference>
<dbReference type="SUPFAM" id="SSF54373">
    <property type="entry name" value="FAD-linked reductases, C-terminal domain"/>
    <property type="match status" value="1"/>
</dbReference>
<proteinExistence type="inferred from homology"/>
<dbReference type="Pfam" id="PF00732">
    <property type="entry name" value="GMC_oxred_N"/>
    <property type="match status" value="1"/>
</dbReference>
<reference evidence="9 10" key="1">
    <citation type="submission" date="2023-07" db="EMBL/GenBank/DDBJ databases">
        <title>Genomic Encyclopedia of Type Strains, Phase IV (KMG-IV): sequencing the most valuable type-strain genomes for metagenomic binning, comparative biology and taxonomic classification.</title>
        <authorList>
            <person name="Goeker M."/>
        </authorList>
    </citation>
    <scope>NUCLEOTIDE SEQUENCE [LARGE SCALE GENOMIC DNA]</scope>
    <source>
        <strain evidence="9 10">DSM 19619</strain>
    </source>
</reference>
<dbReference type="NCBIfam" id="NF002550">
    <property type="entry name" value="PRK02106.1"/>
    <property type="match status" value="1"/>
</dbReference>
<evidence type="ECO:0000256" key="1">
    <source>
        <dbReference type="ARBA" id="ARBA00001974"/>
    </source>
</evidence>
<evidence type="ECO:0000313" key="9">
    <source>
        <dbReference type="EMBL" id="MDQ0474247.1"/>
    </source>
</evidence>
<dbReference type="PROSITE" id="PS00624">
    <property type="entry name" value="GMC_OXRED_2"/>
    <property type="match status" value="1"/>
</dbReference>
<dbReference type="InterPro" id="IPR036188">
    <property type="entry name" value="FAD/NAD-bd_sf"/>
</dbReference>
<accession>A0ABU0JIY0</accession>
<dbReference type="PROSITE" id="PS51257">
    <property type="entry name" value="PROKAR_LIPOPROTEIN"/>
    <property type="match status" value="1"/>
</dbReference>
<dbReference type="PANTHER" id="PTHR11552">
    <property type="entry name" value="GLUCOSE-METHANOL-CHOLINE GMC OXIDOREDUCTASE"/>
    <property type="match status" value="1"/>
</dbReference>
<evidence type="ECO:0000259" key="7">
    <source>
        <dbReference type="PROSITE" id="PS00623"/>
    </source>
</evidence>
<keyword evidence="10" id="KW-1185">Reference proteome</keyword>
<gene>
    <name evidence="9" type="ORF">QO011_007287</name>
</gene>
<evidence type="ECO:0000259" key="8">
    <source>
        <dbReference type="PROSITE" id="PS00624"/>
    </source>
</evidence>
<keyword evidence="3 5" id="KW-0285">Flavoprotein</keyword>
<feature type="domain" description="Glucose-methanol-choline oxidoreductase N-terminal" evidence="8">
    <location>
        <begin position="256"/>
        <end position="270"/>
    </location>
</feature>
<dbReference type="Gene3D" id="3.30.560.10">
    <property type="entry name" value="Glucose Oxidase, domain 3"/>
    <property type="match status" value="1"/>
</dbReference>
<dbReference type="RefSeq" id="WP_307283547.1">
    <property type="nucleotide sequence ID" value="NZ_JAUSVX010000021.1"/>
</dbReference>
<dbReference type="PROSITE" id="PS00623">
    <property type="entry name" value="GMC_OXRED_1"/>
    <property type="match status" value="1"/>
</dbReference>
<protein>
    <submittedName>
        <fullName evidence="9">Choline dehydrogenase-like flavoprotein</fullName>
    </submittedName>
</protein>
<evidence type="ECO:0000256" key="5">
    <source>
        <dbReference type="RuleBase" id="RU003968"/>
    </source>
</evidence>
<evidence type="ECO:0000313" key="10">
    <source>
        <dbReference type="Proteomes" id="UP001242480"/>
    </source>
</evidence>
<dbReference type="EMBL" id="JAUSVX010000021">
    <property type="protein sequence ID" value="MDQ0474247.1"/>
    <property type="molecule type" value="Genomic_DNA"/>
</dbReference>
<evidence type="ECO:0000256" key="6">
    <source>
        <dbReference type="SAM" id="MobiDB-lite"/>
    </source>
</evidence>
<dbReference type="PANTHER" id="PTHR11552:SF147">
    <property type="entry name" value="CHOLINE DEHYDROGENASE, MITOCHONDRIAL"/>
    <property type="match status" value="1"/>
</dbReference>
<evidence type="ECO:0000256" key="2">
    <source>
        <dbReference type="ARBA" id="ARBA00010790"/>
    </source>
</evidence>
<sequence>MRKEYDYIIVGAGSAGCVLASELSRDRDTRVLIVEAGRGDWSPMIHMPAGIQSLIEGTAHNWAFRTVPQKHLNNRRMFIPQGKAIGGTSSINGMIYIRGSRQDYEKWAAEGCTGWGYQDVLPVFKRLEANTRIRDEYHGNDGPLNVTDFTYLNPLTATFLEACDEIGLPRNKDFNGATQFGAGHFQYTVKDGRRMSAARAFLHPARKSRPNLDVYANTLVSRIVVENGRAVGIELVGNDRRATTIRATREVIVSSGALNSPKLLLLSGIGPAAELKQAGVKAIHDLPGVGKGLQDHLDAAAIWHASTRLTYDDAARFPYKYMHGARYLLLRSGPVTSSGCEAVAYTKSEPGLSEPDVSVHFLPAWVINHGFTKPPGHGITLHNNNMRPVSRGEVKLASADPLDAPLIDPNFMADPFDVKKMIGCVKIGREIMETKAFRPYVSRPYAPLADVRTDEQIVEFVRQTAETDYHPVGSCRMGVDDLATVDPRLRVRGLDGLRVVDSSIMPHLIGGNTNAASIMIGAKGSDMILEDNDGGSRPPADQRSRSVMAADGAA</sequence>
<dbReference type="PIRSF" id="PIRSF000137">
    <property type="entry name" value="Alcohol_oxidase"/>
    <property type="match status" value="1"/>
</dbReference>
<comment type="cofactor">
    <cofactor evidence="1">
        <name>FAD</name>
        <dbReference type="ChEBI" id="CHEBI:57692"/>
    </cofactor>
</comment>
<keyword evidence="4 5" id="KW-0274">FAD</keyword>
<evidence type="ECO:0000256" key="4">
    <source>
        <dbReference type="ARBA" id="ARBA00022827"/>
    </source>
</evidence>
<dbReference type="InterPro" id="IPR000172">
    <property type="entry name" value="GMC_OxRdtase_N"/>
</dbReference>
<dbReference type="InterPro" id="IPR007867">
    <property type="entry name" value="GMC_OxRtase_C"/>
</dbReference>
<dbReference type="Proteomes" id="UP001242480">
    <property type="component" value="Unassembled WGS sequence"/>
</dbReference>
<dbReference type="Pfam" id="PF05199">
    <property type="entry name" value="GMC_oxred_C"/>
    <property type="match status" value="1"/>
</dbReference>
<comment type="caution">
    <text evidence="9">The sequence shown here is derived from an EMBL/GenBank/DDBJ whole genome shotgun (WGS) entry which is preliminary data.</text>
</comment>
<feature type="region of interest" description="Disordered" evidence="6">
    <location>
        <begin position="532"/>
        <end position="554"/>
    </location>
</feature>
<dbReference type="SUPFAM" id="SSF51905">
    <property type="entry name" value="FAD/NAD(P)-binding domain"/>
    <property type="match status" value="1"/>
</dbReference>
<name>A0ABU0JIY0_9HYPH</name>
<organism evidence="9 10">
    <name type="scientific">Labrys wisconsinensis</name>
    <dbReference type="NCBI Taxonomy" id="425677"/>
    <lineage>
        <taxon>Bacteria</taxon>
        <taxon>Pseudomonadati</taxon>
        <taxon>Pseudomonadota</taxon>
        <taxon>Alphaproteobacteria</taxon>
        <taxon>Hyphomicrobiales</taxon>
        <taxon>Xanthobacteraceae</taxon>
        <taxon>Labrys</taxon>
    </lineage>
</organism>
<comment type="similarity">
    <text evidence="2 5">Belongs to the GMC oxidoreductase family.</text>
</comment>
<feature type="domain" description="Glucose-methanol-choline oxidoreductase N-terminal" evidence="7">
    <location>
        <begin position="82"/>
        <end position="105"/>
    </location>
</feature>